<evidence type="ECO:0000256" key="3">
    <source>
        <dbReference type="ARBA" id="ARBA00008725"/>
    </source>
</evidence>
<comment type="function">
    <text evidence="1">Part of the ABC transporter complex PstSACB involved in phosphate import.</text>
</comment>
<dbReference type="AlphaFoldDB" id="A0A098AVM1"/>
<evidence type="ECO:0000256" key="4">
    <source>
        <dbReference type="ARBA" id="ARBA00011529"/>
    </source>
</evidence>
<proteinExistence type="inferred from homology"/>
<dbReference type="PANTHER" id="PTHR30570:SF1">
    <property type="entry name" value="PHOSPHATE-BINDING PROTEIN PSTS"/>
    <property type="match status" value="1"/>
</dbReference>
<dbReference type="Pfam" id="PF12849">
    <property type="entry name" value="PBP_like_2"/>
    <property type="match status" value="1"/>
</dbReference>
<dbReference type="InterPro" id="IPR050811">
    <property type="entry name" value="Phosphate_ABC_transporter"/>
</dbReference>
<dbReference type="EMBL" id="LK996017">
    <property type="protein sequence ID" value="CDX00160.1"/>
    <property type="molecule type" value="Genomic_DNA"/>
</dbReference>
<keyword evidence="5" id="KW-0592">Phosphate transport</keyword>
<gene>
    <name evidence="10" type="ORF">DPCES_0273</name>
</gene>
<comment type="subcellular location">
    <subcellularLocation>
        <location evidence="2">Cell membrane</location>
        <topology evidence="2">Lipid-anchor</topology>
    </subcellularLocation>
</comment>
<protein>
    <submittedName>
        <fullName evidence="10">ABC-type phosphate transport system periplasmic component-like protein</fullName>
    </submittedName>
</protein>
<keyword evidence="7" id="KW-0564">Palmitate</keyword>
<feature type="domain" description="PBP" evidence="9">
    <location>
        <begin position="105"/>
        <end position="357"/>
    </location>
</feature>
<evidence type="ECO:0000313" key="10">
    <source>
        <dbReference type="EMBL" id="CDX00160.1"/>
    </source>
</evidence>
<dbReference type="PANTHER" id="PTHR30570">
    <property type="entry name" value="PERIPLASMIC PHOSPHATE BINDING COMPONENT OF PHOSPHATE ABC TRANSPORTER"/>
    <property type="match status" value="1"/>
</dbReference>
<organism evidence="10">
    <name type="scientific">Desulfitobacterium hafniense</name>
    <name type="common">Desulfitobacterium frappieri</name>
    <dbReference type="NCBI Taxonomy" id="49338"/>
    <lineage>
        <taxon>Bacteria</taxon>
        <taxon>Bacillati</taxon>
        <taxon>Bacillota</taxon>
        <taxon>Clostridia</taxon>
        <taxon>Eubacteriales</taxon>
        <taxon>Desulfitobacteriaceae</taxon>
        <taxon>Desulfitobacterium</taxon>
    </lineage>
</organism>
<evidence type="ECO:0000256" key="1">
    <source>
        <dbReference type="ARBA" id="ARBA00002841"/>
    </source>
</evidence>
<dbReference type="InterPro" id="IPR024370">
    <property type="entry name" value="PBP_domain"/>
</dbReference>
<evidence type="ECO:0000256" key="2">
    <source>
        <dbReference type="ARBA" id="ARBA00004193"/>
    </source>
</evidence>
<keyword evidence="6" id="KW-0732">Signal</keyword>
<keyword evidence="5" id="KW-0813">Transport</keyword>
<comment type="similarity">
    <text evidence="3">Belongs to the PstS family.</text>
</comment>
<evidence type="ECO:0000256" key="7">
    <source>
        <dbReference type="ARBA" id="ARBA00023139"/>
    </source>
</evidence>
<comment type="subunit">
    <text evidence="4">The complex is composed of two ATP-binding proteins (PstB), two transmembrane proteins (PstC and PstA) and a solute-binding protein (PstS).</text>
</comment>
<accession>A0A098AVM1</accession>
<dbReference type="Gene3D" id="3.40.190.10">
    <property type="entry name" value="Periplasmic binding protein-like II"/>
    <property type="match status" value="2"/>
</dbReference>
<evidence type="ECO:0000259" key="9">
    <source>
        <dbReference type="Pfam" id="PF12849"/>
    </source>
</evidence>
<evidence type="ECO:0000256" key="5">
    <source>
        <dbReference type="ARBA" id="ARBA00022592"/>
    </source>
</evidence>
<dbReference type="GO" id="GO:0005886">
    <property type="term" value="C:plasma membrane"/>
    <property type="evidence" value="ECO:0007669"/>
    <property type="project" value="UniProtKB-SubCell"/>
</dbReference>
<dbReference type="PATRIC" id="fig|49338.4.peg.291"/>
<evidence type="ECO:0000256" key="8">
    <source>
        <dbReference type="ARBA" id="ARBA00023288"/>
    </source>
</evidence>
<dbReference type="SUPFAM" id="SSF53850">
    <property type="entry name" value="Periplasmic binding protein-like II"/>
    <property type="match status" value="1"/>
</dbReference>
<sequence length="378" mass="42077">MLKNSTGKVEFRAQLFGMYDHRARLRGRSLADACRSEKVEVRMKRRFLILIVITAMLLSGCTHQEKAVSAPPAPTQEVKPDNVYNTMSETAAHYGITHENYPRIDGSTSTQEIAMAINQAMYRYLDNENLPMEVSKTVPSYKRLIAGEVDLILVPYPSAAVLALAQESGVELEFHPVAAEALIFITPAENPADNITGDQVRTIYLDYGIRSWSELGGPDKELIPICRNADSGSQSQLDNLVLHDQPMHPGIPKNYVELTMEGMLELVAFYHHGGLDGKPTDSYALGYTLYTYLQNMNEVTEIGSRLKILSFEGVEPTEENIAKGSYSLADGYYAVMRKDLPAEHSARGILKWLQSDEAAAAIKAQGFIPKQDWTKLSW</sequence>
<evidence type="ECO:0000256" key="6">
    <source>
        <dbReference type="ARBA" id="ARBA00022729"/>
    </source>
</evidence>
<name>A0A098AVM1_DESHA</name>
<reference evidence="10" key="1">
    <citation type="submission" date="2014-07" db="EMBL/GenBank/DDBJ databases">
        <authorList>
            <person name="Hornung V.Bastian."/>
        </authorList>
    </citation>
    <scope>NUCLEOTIDE SEQUENCE</scope>
    <source>
        <strain evidence="10">PCE-S</strain>
    </source>
</reference>
<keyword evidence="8" id="KW-0449">Lipoprotein</keyword>
<dbReference type="GO" id="GO:0006817">
    <property type="term" value="P:phosphate ion transport"/>
    <property type="evidence" value="ECO:0007669"/>
    <property type="project" value="UniProtKB-KW"/>
</dbReference>